<proteinExistence type="predicted"/>
<feature type="transmembrane region" description="Helical" evidence="1">
    <location>
        <begin position="58"/>
        <end position="76"/>
    </location>
</feature>
<dbReference type="PANTHER" id="PTHR19353:SF19">
    <property type="entry name" value="DELTA(5) FATTY ACID DESATURASE C-RELATED"/>
    <property type="match status" value="1"/>
</dbReference>
<protein>
    <submittedName>
        <fullName evidence="3">Acyl-CoA desaturase</fullName>
    </submittedName>
</protein>
<evidence type="ECO:0000313" key="3">
    <source>
        <dbReference type="EMBL" id="QLY79920.1"/>
    </source>
</evidence>
<dbReference type="Proteomes" id="UP000512286">
    <property type="component" value="Chromosome"/>
</dbReference>
<dbReference type="GO" id="GO:0008610">
    <property type="term" value="P:lipid biosynthetic process"/>
    <property type="evidence" value="ECO:0007669"/>
    <property type="project" value="UniProtKB-ARBA"/>
</dbReference>
<feature type="transmembrane region" description="Helical" evidence="1">
    <location>
        <begin position="212"/>
        <end position="230"/>
    </location>
</feature>
<name>A0A7D7A3X8_9CLOT</name>
<dbReference type="KEGG" id="cint:HZF06_23380"/>
<evidence type="ECO:0000313" key="4">
    <source>
        <dbReference type="Proteomes" id="UP000512286"/>
    </source>
</evidence>
<feature type="domain" description="Fatty acid desaturase" evidence="2">
    <location>
        <begin position="59"/>
        <end position="300"/>
    </location>
</feature>
<dbReference type="RefSeq" id="WP_181601896.1">
    <property type="nucleotide sequence ID" value="NZ_CP059378.1"/>
</dbReference>
<feature type="transmembrane region" description="Helical" evidence="1">
    <location>
        <begin position="30"/>
        <end position="52"/>
    </location>
</feature>
<keyword evidence="1" id="KW-0812">Transmembrane</keyword>
<keyword evidence="1" id="KW-0472">Membrane</keyword>
<evidence type="ECO:0000259" key="2">
    <source>
        <dbReference type="Pfam" id="PF00487"/>
    </source>
</evidence>
<dbReference type="GO" id="GO:0016020">
    <property type="term" value="C:membrane"/>
    <property type="evidence" value="ECO:0007669"/>
    <property type="project" value="TreeGrafter"/>
</dbReference>
<feature type="transmembrane region" description="Helical" evidence="1">
    <location>
        <begin position="88"/>
        <end position="108"/>
    </location>
</feature>
<dbReference type="CDD" id="cd03506">
    <property type="entry name" value="Delta6-FADS-like"/>
    <property type="match status" value="1"/>
</dbReference>
<dbReference type="AlphaFoldDB" id="A0A7D7A3X8"/>
<dbReference type="EMBL" id="CP059378">
    <property type="protein sequence ID" value="QLY79920.1"/>
    <property type="molecule type" value="Genomic_DNA"/>
</dbReference>
<dbReference type="InterPro" id="IPR005804">
    <property type="entry name" value="FA_desaturase_dom"/>
</dbReference>
<organism evidence="3 4">
    <name type="scientific">Clostridium intestinale</name>
    <dbReference type="NCBI Taxonomy" id="36845"/>
    <lineage>
        <taxon>Bacteria</taxon>
        <taxon>Bacillati</taxon>
        <taxon>Bacillota</taxon>
        <taxon>Clostridia</taxon>
        <taxon>Eubacteriales</taxon>
        <taxon>Clostridiaceae</taxon>
        <taxon>Clostridium</taxon>
    </lineage>
</organism>
<sequence length="352" mass="40972">MKDLHNMSWYAKQIHPKLDKDIFKPAPARLIGGLIYLIVVAIGMSAVVLFDINIIGKLAIALILGFSFGSMGFLGHEILHGTVVRNRWLRNFLGGIAFLPLSVGPRLWVKWHNLNHHAHTQDDEKDPDAWMSLESFNKRGFIKLVYKLPLWFRSLFSFTALSISFTLHSFRMFFVYFKELVEEKSISTWFQFIFPWTFWFGLLAIVGFEKWVYIYLIPVLVGNLIVMGYISTNHRLNPLVPVNDPLANSLTVTVPKWLDVLHFNFSYHTEHHLFPGINPKHYPIIKAHILELWPDKYHEMPLFAALKALWKTPRIYYKDEELVDPHKKVLYKSLANGLKSNNIKPYKLAKDN</sequence>
<dbReference type="InterPro" id="IPR012171">
    <property type="entry name" value="Fatty_acid_desaturase"/>
</dbReference>
<dbReference type="GO" id="GO:0016717">
    <property type="term" value="F:oxidoreductase activity, acting on paired donors, with oxidation of a pair of donors resulting in the reduction of molecular oxygen to two molecules of water"/>
    <property type="evidence" value="ECO:0007669"/>
    <property type="project" value="TreeGrafter"/>
</dbReference>
<accession>A0A7D7A3X8</accession>
<evidence type="ECO:0000256" key="1">
    <source>
        <dbReference type="SAM" id="Phobius"/>
    </source>
</evidence>
<gene>
    <name evidence="3" type="ORF">HZF06_23380</name>
</gene>
<feature type="transmembrane region" description="Helical" evidence="1">
    <location>
        <begin position="155"/>
        <end position="177"/>
    </location>
</feature>
<dbReference type="PANTHER" id="PTHR19353">
    <property type="entry name" value="FATTY ACID DESATURASE 2"/>
    <property type="match status" value="1"/>
</dbReference>
<dbReference type="Pfam" id="PF00487">
    <property type="entry name" value="FA_desaturase"/>
    <property type="match status" value="1"/>
</dbReference>
<feature type="transmembrane region" description="Helical" evidence="1">
    <location>
        <begin position="189"/>
        <end position="206"/>
    </location>
</feature>
<reference evidence="3 4" key="1">
    <citation type="submission" date="2020-07" db="EMBL/GenBank/DDBJ databases">
        <title>Electron transfer.</title>
        <authorList>
            <person name="Huang L."/>
            <person name="Liu X."/>
            <person name="Zhou S."/>
        </authorList>
    </citation>
    <scope>NUCLEOTIDE SEQUENCE [LARGE SCALE GENOMIC DNA]</scope>
    <source>
        <strain evidence="3 4">Lx1</strain>
    </source>
</reference>
<keyword evidence="1" id="KW-1133">Transmembrane helix</keyword>